<dbReference type="SUPFAM" id="SSF52096">
    <property type="entry name" value="ClpP/crotonase"/>
    <property type="match status" value="1"/>
</dbReference>
<dbReference type="Proteomes" id="UP001179181">
    <property type="component" value="Unassembled WGS sequence"/>
</dbReference>
<keyword evidence="4 10" id="KW-0560">Oxidoreductase</keyword>
<name>A0ABX0UH05_9BACT</name>
<dbReference type="EMBL" id="JAASQJ010000001">
    <property type="protein sequence ID" value="NIJ50995.1"/>
    <property type="molecule type" value="Genomic_DNA"/>
</dbReference>
<dbReference type="SUPFAM" id="SSF48179">
    <property type="entry name" value="6-phosphogluconate dehydrogenase C-terminal domain-like"/>
    <property type="match status" value="2"/>
</dbReference>
<keyword evidence="3" id="KW-0442">Lipid degradation</keyword>
<keyword evidence="2" id="KW-0276">Fatty acid metabolism</keyword>
<reference evidence="10 11" key="1">
    <citation type="submission" date="2020-03" db="EMBL/GenBank/DDBJ databases">
        <title>Genomic Encyclopedia of Type Strains, Phase IV (KMG-IV): sequencing the most valuable type-strain genomes for metagenomic binning, comparative biology and taxonomic classification.</title>
        <authorList>
            <person name="Goeker M."/>
        </authorList>
    </citation>
    <scope>NUCLEOTIDE SEQUENCE [LARGE SCALE GENOMIC DNA]</scope>
    <source>
        <strain evidence="10 11">DSM 102865</strain>
    </source>
</reference>
<proteinExistence type="predicted"/>
<comment type="caution">
    <text evidence="10">The sequence shown here is derived from an EMBL/GenBank/DDBJ whole genome shotgun (WGS) entry which is preliminary data.</text>
</comment>
<gene>
    <name evidence="10" type="ORF">FHS68_000151</name>
</gene>
<dbReference type="RefSeq" id="WP_167266210.1">
    <property type="nucleotide sequence ID" value="NZ_JAASQJ010000001.1"/>
</dbReference>
<keyword evidence="11" id="KW-1185">Reference proteome</keyword>
<dbReference type="GO" id="GO:0003857">
    <property type="term" value="F:(3S)-3-hydroxyacyl-CoA dehydrogenase (NAD+) activity"/>
    <property type="evidence" value="ECO:0007669"/>
    <property type="project" value="UniProtKB-EC"/>
</dbReference>
<dbReference type="InterPro" id="IPR036291">
    <property type="entry name" value="NAD(P)-bd_dom_sf"/>
</dbReference>
<dbReference type="Pfam" id="PF00378">
    <property type="entry name" value="ECH_1"/>
    <property type="match status" value="1"/>
</dbReference>
<evidence type="ECO:0000256" key="5">
    <source>
        <dbReference type="ARBA" id="ARBA00023027"/>
    </source>
</evidence>
<evidence type="ECO:0000259" key="8">
    <source>
        <dbReference type="Pfam" id="PF00725"/>
    </source>
</evidence>
<comment type="pathway">
    <text evidence="1">Lipid metabolism; fatty acid beta-oxidation.</text>
</comment>
<dbReference type="InterPro" id="IPR029045">
    <property type="entry name" value="ClpP/crotonase-like_dom_sf"/>
</dbReference>
<dbReference type="InterPro" id="IPR006108">
    <property type="entry name" value="3HC_DH_C"/>
</dbReference>
<sequence>MNRSIRKVAVLGSGIMGSRIACHFANIGVEVLLLDIVPRELSEAEKVKGITTEHPAFRNRLVNDSFQQTLKSTPASLYSPLFASRIKLGNFDDNLADIKNSDWIIEVIVERLDIKKSLHEKIDALRKPGTLITSNTSGIPIHLMAEGRSEDFRKNFCGTHFFNPPRYLRLLEIIPTADTDQRVIDFLMHYGELFLGKTTVLCKDTPGFIANRLGIYALIQTIRIAEEMQLSVDEVDKLTGPVAGRPKSGTYRLSDVVGLDTTVHVANNLYSSGEGHDESRDAFVLPSIMQKLFDNKWLGDKTGQGFYKKIKDEKGKSVILALDFSTLEYKPSEKVKFDTLEGTKAISDVLERFPVLLAGADKAGEFYRKTFADLFRYASLRIPEISDEIFRIDQAISAGFGWLYGLFETWDAIGVKNMLGIMETLDLKPAAWIHEMLEAGNESFYKVEKGSRLYYDIPSKSYKKVPGQDSFILLSNFSHNIVWKNAGANLYDLGDGILNLEFKSKMNTMGSEVIEGIQKGISIAEKDFRGLVIGNESSEAFSAGANLAMLFMYAIEQEFDEINMVIAQFQQTMMRARYSSIPVVTAPHSLALGGGCELNLHADKVVAHAETYIGLVEFGVGVIPAGGGTKEMALRCSDMYQTGDTELNILQTAFMNIAQATVSTSAQEAREMNYLQEKDQIVLNRSRLIAEAKQAAIELADNGYTQPKQRADIKVQGKTGIALFMAGIAQMRIANYISDHDAKIANKLAYVINGGDLSYAQNVTEQYLLDLEREAFLSLCGEKKTLERMQGLLNGGKPPRN</sequence>
<evidence type="ECO:0000313" key="10">
    <source>
        <dbReference type="EMBL" id="NIJ50995.1"/>
    </source>
</evidence>
<evidence type="ECO:0000259" key="9">
    <source>
        <dbReference type="Pfam" id="PF02737"/>
    </source>
</evidence>
<dbReference type="Gene3D" id="3.40.50.720">
    <property type="entry name" value="NAD(P)-binding Rossmann-like Domain"/>
    <property type="match status" value="1"/>
</dbReference>
<dbReference type="CDD" id="cd06558">
    <property type="entry name" value="crotonase-like"/>
    <property type="match status" value="1"/>
</dbReference>
<dbReference type="Gene3D" id="1.10.1040.50">
    <property type="match status" value="1"/>
</dbReference>
<keyword evidence="5" id="KW-0520">NAD</keyword>
<comment type="catalytic activity">
    <reaction evidence="7">
        <text>a (3S)-3-hydroxyacyl-CoA + NAD(+) = a 3-oxoacyl-CoA + NADH + H(+)</text>
        <dbReference type="Rhea" id="RHEA:22432"/>
        <dbReference type="ChEBI" id="CHEBI:15378"/>
        <dbReference type="ChEBI" id="CHEBI:57318"/>
        <dbReference type="ChEBI" id="CHEBI:57540"/>
        <dbReference type="ChEBI" id="CHEBI:57945"/>
        <dbReference type="ChEBI" id="CHEBI:90726"/>
        <dbReference type="EC" id="1.1.1.35"/>
    </reaction>
</comment>
<evidence type="ECO:0000256" key="3">
    <source>
        <dbReference type="ARBA" id="ARBA00022963"/>
    </source>
</evidence>
<evidence type="ECO:0000256" key="1">
    <source>
        <dbReference type="ARBA" id="ARBA00005005"/>
    </source>
</evidence>
<dbReference type="PANTHER" id="PTHR48075">
    <property type="entry name" value="3-HYDROXYACYL-COA DEHYDROGENASE FAMILY PROTEIN"/>
    <property type="match status" value="1"/>
</dbReference>
<evidence type="ECO:0000256" key="7">
    <source>
        <dbReference type="ARBA" id="ARBA00049556"/>
    </source>
</evidence>
<protein>
    <submittedName>
        <fullName evidence="10">3-hydroxyacyl-CoA dehydrogenase</fullName>
        <ecNumber evidence="10">1.1.1.35</ecNumber>
    </submittedName>
</protein>
<evidence type="ECO:0000256" key="2">
    <source>
        <dbReference type="ARBA" id="ARBA00022832"/>
    </source>
</evidence>
<dbReference type="Gene3D" id="3.90.226.10">
    <property type="entry name" value="2-enoyl-CoA Hydratase, Chain A, domain 1"/>
    <property type="match status" value="1"/>
</dbReference>
<organism evidence="10 11">
    <name type="scientific">Dyadobacter arcticus</name>
    <dbReference type="NCBI Taxonomy" id="1078754"/>
    <lineage>
        <taxon>Bacteria</taxon>
        <taxon>Pseudomonadati</taxon>
        <taxon>Bacteroidota</taxon>
        <taxon>Cytophagia</taxon>
        <taxon>Cytophagales</taxon>
        <taxon>Spirosomataceae</taxon>
        <taxon>Dyadobacter</taxon>
    </lineage>
</organism>
<dbReference type="SUPFAM" id="SSF51735">
    <property type="entry name" value="NAD(P)-binding Rossmann-fold domains"/>
    <property type="match status" value="1"/>
</dbReference>
<evidence type="ECO:0000256" key="6">
    <source>
        <dbReference type="ARBA" id="ARBA00023098"/>
    </source>
</evidence>
<feature type="domain" description="3-hydroxyacyl-CoA dehydrogenase NAD binding" evidence="9">
    <location>
        <begin position="7"/>
        <end position="205"/>
    </location>
</feature>
<dbReference type="InterPro" id="IPR008927">
    <property type="entry name" value="6-PGluconate_DH-like_C_sf"/>
</dbReference>
<evidence type="ECO:0000313" key="11">
    <source>
        <dbReference type="Proteomes" id="UP001179181"/>
    </source>
</evidence>
<accession>A0ABX0UH05</accession>
<dbReference type="PANTHER" id="PTHR48075:SF7">
    <property type="entry name" value="3-HYDROXYACYL-COA DEHYDROGENASE-RELATED"/>
    <property type="match status" value="1"/>
</dbReference>
<dbReference type="Pfam" id="PF02737">
    <property type="entry name" value="3HCDH_N"/>
    <property type="match status" value="1"/>
</dbReference>
<dbReference type="Pfam" id="PF00725">
    <property type="entry name" value="3HCDH"/>
    <property type="match status" value="1"/>
</dbReference>
<dbReference type="InterPro" id="IPR001753">
    <property type="entry name" value="Enoyl-CoA_hydra/iso"/>
</dbReference>
<evidence type="ECO:0000256" key="4">
    <source>
        <dbReference type="ARBA" id="ARBA00023002"/>
    </source>
</evidence>
<feature type="domain" description="3-hydroxyacyl-CoA dehydrogenase C-terminal" evidence="8">
    <location>
        <begin position="207"/>
        <end position="308"/>
    </location>
</feature>
<dbReference type="InterPro" id="IPR006176">
    <property type="entry name" value="3-OHacyl-CoA_DH_NAD-bd"/>
</dbReference>
<dbReference type="EC" id="1.1.1.35" evidence="10"/>
<keyword evidence="6" id="KW-0443">Lipid metabolism</keyword>